<name>A0ABW2TTG2_9PSEU</name>
<feature type="transmembrane region" description="Helical" evidence="1">
    <location>
        <begin position="279"/>
        <end position="300"/>
    </location>
</feature>
<feature type="transmembrane region" description="Helical" evidence="1">
    <location>
        <begin position="132"/>
        <end position="150"/>
    </location>
</feature>
<evidence type="ECO:0000256" key="1">
    <source>
        <dbReference type="SAM" id="Phobius"/>
    </source>
</evidence>
<keyword evidence="1" id="KW-0472">Membrane</keyword>
<keyword evidence="1" id="KW-0812">Transmembrane</keyword>
<feature type="transmembrane region" description="Helical" evidence="1">
    <location>
        <begin position="104"/>
        <end position="126"/>
    </location>
</feature>
<keyword evidence="3" id="KW-1185">Reference proteome</keyword>
<dbReference type="EMBL" id="JBHTEY010000004">
    <property type="protein sequence ID" value="MFC7617107.1"/>
    <property type="molecule type" value="Genomic_DNA"/>
</dbReference>
<keyword evidence="1" id="KW-1133">Transmembrane helix</keyword>
<proteinExistence type="predicted"/>
<protein>
    <recommendedName>
        <fullName evidence="4">Dolichyl-phosphate-mannose-protein mannosyltransferase</fullName>
    </recommendedName>
</protein>
<comment type="caution">
    <text evidence="2">The sequence shown here is derived from an EMBL/GenBank/DDBJ whole genome shotgun (WGS) entry which is preliminary data.</text>
</comment>
<feature type="transmembrane region" description="Helical" evidence="1">
    <location>
        <begin position="251"/>
        <end position="272"/>
    </location>
</feature>
<feature type="transmembrane region" description="Helical" evidence="1">
    <location>
        <begin position="155"/>
        <end position="172"/>
    </location>
</feature>
<dbReference type="Proteomes" id="UP001596512">
    <property type="component" value="Unassembled WGS sequence"/>
</dbReference>
<feature type="transmembrane region" description="Helical" evidence="1">
    <location>
        <begin position="178"/>
        <end position="195"/>
    </location>
</feature>
<feature type="transmembrane region" description="Helical" evidence="1">
    <location>
        <begin position="202"/>
        <end position="219"/>
    </location>
</feature>
<accession>A0ABW2TTG2</accession>
<feature type="transmembrane region" description="Helical" evidence="1">
    <location>
        <begin position="312"/>
        <end position="331"/>
    </location>
</feature>
<evidence type="ECO:0000313" key="2">
    <source>
        <dbReference type="EMBL" id="MFC7617107.1"/>
    </source>
</evidence>
<reference evidence="3" key="1">
    <citation type="journal article" date="2019" name="Int. J. Syst. Evol. Microbiol.">
        <title>The Global Catalogue of Microorganisms (GCM) 10K type strain sequencing project: providing services to taxonomists for standard genome sequencing and annotation.</title>
        <authorList>
            <consortium name="The Broad Institute Genomics Platform"/>
            <consortium name="The Broad Institute Genome Sequencing Center for Infectious Disease"/>
            <person name="Wu L."/>
            <person name="Ma J."/>
        </authorList>
    </citation>
    <scope>NUCLEOTIDE SEQUENCE [LARGE SCALE GENOMIC DNA]</scope>
    <source>
        <strain evidence="3">JCM 17695</strain>
    </source>
</reference>
<evidence type="ECO:0008006" key="4">
    <source>
        <dbReference type="Google" id="ProtNLM"/>
    </source>
</evidence>
<feature type="transmembrane region" description="Helical" evidence="1">
    <location>
        <begin position="77"/>
        <end position="97"/>
    </location>
</feature>
<organism evidence="2 3">
    <name type="scientific">Actinokineospora soli</name>
    <dbReference type="NCBI Taxonomy" id="1048753"/>
    <lineage>
        <taxon>Bacteria</taxon>
        <taxon>Bacillati</taxon>
        <taxon>Actinomycetota</taxon>
        <taxon>Actinomycetes</taxon>
        <taxon>Pseudonocardiales</taxon>
        <taxon>Pseudonocardiaceae</taxon>
        <taxon>Actinokineospora</taxon>
    </lineage>
</organism>
<gene>
    <name evidence="2" type="ORF">ACFQV2_30465</name>
</gene>
<evidence type="ECO:0000313" key="3">
    <source>
        <dbReference type="Proteomes" id="UP001596512"/>
    </source>
</evidence>
<feature type="transmembrane region" description="Helical" evidence="1">
    <location>
        <begin position="338"/>
        <end position="355"/>
    </location>
</feature>
<sequence length="531" mass="55965">MLGSHGWLYGRWIVDDAAITFAYARSVTSGAGPVLQPGVDPVEGYSNPAWLAVLAVGRLVGLFDSGAWFGVPDYAAFPKAVALLLGAGVFVAFHFAAEVLTRRPGLVTVIAGTVTALVPSFAIWMFSGLENPLLAFAVVALAAVLVRAVAQDRLLTTRTAVVCGLLAALAALTRPDGLVYAGAFPLVALVFLRSPRAAIGPVLLSVAAFAVPVGAYFVWRWSVFGAWLPNTALAKAQQVPSPQDLVKPATIVAYTGWLMLLVAVVLIGAALLRPSAERNGLLALLVPLGLAVFAFGVLAADWMPQFRFATPVWPLTALAGTAAGAQVLGGLAVRGRAVVAVLGVLGLAHSTTLWWEAADRFRTGPTVPTCVIAQIDGWEFNTYAALLGVRDGSLLVPDVGGAALTSDLEIIDLAGLAHRRIAEHWGADDMPGLRDYVFTEAKPTFITAHGGWAKATGVLTDPRLFADYELIKRERGNREKWVRRDALPTSTSLTDLRTAAGSASAQWDAASAQPLGSCGDRLTPETRFFGP</sequence>